<evidence type="ECO:0000256" key="7">
    <source>
        <dbReference type="PROSITE-ProRule" id="PRU00076"/>
    </source>
</evidence>
<feature type="transmembrane region" description="Helical" evidence="8">
    <location>
        <begin position="745"/>
        <end position="764"/>
    </location>
</feature>
<comment type="caution">
    <text evidence="7">Lacks conserved residue(s) required for the propagation of feature annotation.</text>
</comment>
<evidence type="ECO:0000256" key="8">
    <source>
        <dbReference type="SAM" id="Phobius"/>
    </source>
</evidence>
<feature type="transmembrane region" description="Helical" evidence="8">
    <location>
        <begin position="718"/>
        <end position="739"/>
    </location>
</feature>
<keyword evidence="4 8" id="KW-0812">Transmembrane</keyword>
<feature type="transmembrane region" description="Helical" evidence="8">
    <location>
        <begin position="572"/>
        <end position="592"/>
    </location>
</feature>
<dbReference type="PROSITE" id="PS00022">
    <property type="entry name" value="EGF_1"/>
    <property type="match status" value="1"/>
</dbReference>
<feature type="transmembrane region" description="Helical" evidence="8">
    <location>
        <begin position="599"/>
        <end position="618"/>
    </location>
</feature>
<sequence>MAEQWQRTVISIGIIILLGVVELSISFVFTENDAYQQSILEPYHSYKDVVIFHYSIPHQTSHARWQFIAVMDDYTCTSRKVHIYLRHGSYPVISPDNSSFPDHMVVPTEQVYHLTTRTSVQPSEMPEFHLSNPLPGSWFAVAFIPGWNQEIKQQGISHRCHYSLASMAAWKHEPNVHHLHPGVSHEMEATSQLLLYKVYVPEDIWLLKLHISSCSLANTNTTDGYNFGSVQPCILGFGASAHTFPLINDMNFTGMNLKEFVHVISQPQLDTYYYLSVVSQLKTTYTITVKFETCSVVVHPSLRFNTHTVSRNKTHERNDGEESISPMLAWLIGREQPQTRIDLYRFKADAWNKVMGPSSQFLSGTCVPVVPLARIQHNQIFVDSFLLQGKDWFTSWAIVTDLFPILVKFQLEPFVDIGGTLQTWFHLDSLISNLTSQVVTISICLNRGSPPLYTNGVIDCKDHLSMELSTNFSDKAIKYLPFPTPGVYYISLSAHCYNDSSSSVPEPCELQEALVDLGIQLNPCVFDIRPCGDNGFCQLHHFRQFYFSSCHCQGGWKGWGCTDDSGAVSSSLMLMKTLLLTLSNLFFIPAIVLAFRRKFYTEAILYTLTMFFSIFYHACDVDMFSYCLMKYNVLQFCDFYSAILSFWVTVVAMADLPHTLYSIAHMVGALGIALGVEYQRTGLLVFIVPMGTGTAIMLCSWGLKCYHTKGCYPMKKKWLLSLLPGIALAISGLILFAFVETEDNYKYIHSIWHVIVAFSIIFLLPTKRKLPGQVNVQQVETSACADTVAFQHAPLNNDSELVDIADYRLNSDLSSLIRESR</sequence>
<organism evidence="10 11">
    <name type="scientific">Limulus polyphemus</name>
    <name type="common">Atlantic horseshoe crab</name>
    <dbReference type="NCBI Taxonomy" id="6850"/>
    <lineage>
        <taxon>Eukaryota</taxon>
        <taxon>Metazoa</taxon>
        <taxon>Ecdysozoa</taxon>
        <taxon>Arthropoda</taxon>
        <taxon>Chelicerata</taxon>
        <taxon>Merostomata</taxon>
        <taxon>Xiphosura</taxon>
        <taxon>Limulidae</taxon>
        <taxon>Limulus</taxon>
    </lineage>
</organism>
<protein>
    <submittedName>
        <fullName evidence="11">Transmembrane protein 8A-like</fullName>
    </submittedName>
</protein>
<evidence type="ECO:0000256" key="4">
    <source>
        <dbReference type="ARBA" id="ARBA00022692"/>
    </source>
</evidence>
<dbReference type="PANTHER" id="PTHR14319">
    <property type="entry name" value="FIVE-SPAN TRANSMEMBRANE PROTEIN M83"/>
    <property type="match status" value="1"/>
</dbReference>
<feature type="transmembrane region" description="Helical" evidence="8">
    <location>
        <begin position="9"/>
        <end position="29"/>
    </location>
</feature>
<keyword evidence="7" id="KW-0245">EGF-like domain</keyword>
<feature type="transmembrane region" description="Helical" evidence="8">
    <location>
        <begin position="633"/>
        <end position="652"/>
    </location>
</feature>
<dbReference type="Pfam" id="PF12036">
    <property type="entry name" value="DUF3522"/>
    <property type="match status" value="1"/>
</dbReference>
<evidence type="ECO:0000313" key="11">
    <source>
        <dbReference type="RefSeq" id="XP_022254646.1"/>
    </source>
</evidence>
<evidence type="ECO:0000256" key="2">
    <source>
        <dbReference type="ARBA" id="ARBA00005542"/>
    </source>
</evidence>
<comment type="subcellular location">
    <subcellularLocation>
        <location evidence="1">Cell membrane</location>
        <topology evidence="1">Multi-pass membrane protein</topology>
    </subcellularLocation>
</comment>
<evidence type="ECO:0000256" key="5">
    <source>
        <dbReference type="ARBA" id="ARBA00022989"/>
    </source>
</evidence>
<gene>
    <name evidence="11" type="primary">LOC106470313</name>
</gene>
<feature type="transmembrane region" description="Helical" evidence="8">
    <location>
        <begin position="682"/>
        <end position="706"/>
    </location>
</feature>
<comment type="similarity">
    <text evidence="2">Belongs to the TMEM8 family.</text>
</comment>
<dbReference type="Proteomes" id="UP000694941">
    <property type="component" value="Unplaced"/>
</dbReference>
<evidence type="ECO:0000256" key="1">
    <source>
        <dbReference type="ARBA" id="ARBA00004651"/>
    </source>
</evidence>
<keyword evidence="5 8" id="KW-1133">Transmembrane helix</keyword>
<dbReference type="InterPro" id="IPR021910">
    <property type="entry name" value="NGX6/PGAP6/MYMK"/>
</dbReference>
<keyword evidence="7" id="KW-1015">Disulfide bond</keyword>
<dbReference type="InterPro" id="IPR000742">
    <property type="entry name" value="EGF"/>
</dbReference>
<dbReference type="PROSITE" id="PS50026">
    <property type="entry name" value="EGF_3"/>
    <property type="match status" value="1"/>
</dbReference>
<dbReference type="PROSITE" id="PS01186">
    <property type="entry name" value="EGF_2"/>
    <property type="match status" value="1"/>
</dbReference>
<dbReference type="GeneID" id="106470313"/>
<proteinExistence type="inferred from homology"/>
<reference evidence="11" key="1">
    <citation type="submission" date="2025-08" db="UniProtKB">
        <authorList>
            <consortium name="RefSeq"/>
        </authorList>
    </citation>
    <scope>IDENTIFICATION</scope>
    <source>
        <tissue evidence="11">Muscle</tissue>
    </source>
</reference>
<accession>A0ABM1TFJ0</accession>
<evidence type="ECO:0000256" key="3">
    <source>
        <dbReference type="ARBA" id="ARBA00022475"/>
    </source>
</evidence>
<evidence type="ECO:0000259" key="9">
    <source>
        <dbReference type="PROSITE" id="PS50026"/>
    </source>
</evidence>
<name>A0ABM1TFJ0_LIMPO</name>
<evidence type="ECO:0000313" key="10">
    <source>
        <dbReference type="Proteomes" id="UP000694941"/>
    </source>
</evidence>
<keyword evidence="6 8" id="KW-0472">Membrane</keyword>
<dbReference type="RefSeq" id="XP_022254646.1">
    <property type="nucleotide sequence ID" value="XM_022398938.1"/>
</dbReference>
<feature type="disulfide bond" evidence="7">
    <location>
        <begin position="552"/>
        <end position="561"/>
    </location>
</feature>
<feature type="domain" description="EGF-like" evidence="9">
    <location>
        <begin position="520"/>
        <end position="562"/>
    </location>
</feature>
<dbReference type="PANTHER" id="PTHR14319:SF3">
    <property type="entry name" value="TRANSMEMBRANE PROTEIN-LIKE PROTEIN"/>
    <property type="match status" value="1"/>
</dbReference>
<evidence type="ECO:0000256" key="6">
    <source>
        <dbReference type="ARBA" id="ARBA00023136"/>
    </source>
</evidence>
<keyword evidence="10" id="KW-1185">Reference proteome</keyword>
<keyword evidence="3" id="KW-1003">Cell membrane</keyword>